<sequence length="773" mass="84799">MAGIQFNPVSGLQGGASGGGAAMPSVGITGGGGASSNSQQRNAADWFEGGMRADFGGDLPGFLNDVFAAPLAVAKQEREWKGFTDAAAGATAEEIRESQPWYTKLFGPTQYESGAIAFENQKKASDLIRDWTLRMPELRQMPAEQVSVLLREQMNGMMSDNPFANAVLQKSLLTQFAPLIEQHGKERVAWQQAGLLKMQTENFQSNSATYQLLMSKAATLGSTGPMDINTAKQLEAAKSSLFDALTTGQLQTDDSIKSFITNSLRSAMRNGEFYTVEAMMDESVLNALPIETAEQIQKAYITAKAQYKNRFTADNPDFEKMMAKAAASRHLGIGGEPMLEQLREINSTYAALTGDPDGYYDSAQMAAYAGDATSSWLRRFERQEDKKDRLEEKAADNAAKAELEARNTAQLQEFYVSGSLGEAINMKGVERGDADRASTARFSMLMGEQKVEQAMGNLVYNFNNTKGSYKNEQLASQMQANLQNSMDEQVSDAFMVQHRMWKSLYTSPGYALQNGEVTLTDAAQGQATAVGYYGETLNRKMVEFDQKVTAGMTSERAYATTFGPWVAAGRPDFRGIERNEQKEATKAFLGAIRGESAGMFSRMFGNGFALHPSAQAQLAQAVGPYYEQLDAGLLPEQRAKAAMNLAKQGGRIEIVAGQFLHWNRNQESLQKYLGDPDGERTSVLFNAVLTDRLKSVGTKAEGNSIVINRLPDDKGDPVYAVHVETDEGFYNVDVRGSDLNKYDETRARQLRNQMEAAKQPLPIPKPNSNIRFN</sequence>
<evidence type="ECO:0000313" key="2">
    <source>
        <dbReference type="EMBL" id="QOI69542.1"/>
    </source>
</evidence>
<keyword evidence="1" id="KW-0175">Coiled coil</keyword>
<keyword evidence="3" id="KW-1185">Reference proteome</keyword>
<proteinExistence type="predicted"/>
<name>A0A868BZ30_9CAUD</name>
<evidence type="ECO:0000256" key="1">
    <source>
        <dbReference type="SAM" id="Coils"/>
    </source>
</evidence>
<feature type="coiled-coil region" evidence="1">
    <location>
        <begin position="373"/>
        <end position="400"/>
    </location>
</feature>
<gene>
    <name evidence="2" type="ORF">XaavBphi31_45</name>
</gene>
<dbReference type="EMBL" id="MT951568">
    <property type="protein sequence ID" value="QOI69542.1"/>
    <property type="molecule type" value="Genomic_DNA"/>
</dbReference>
<reference evidence="2" key="1">
    <citation type="submission" date="2020-08" db="EMBL/GenBank/DDBJ databases">
        <authorList>
            <person name="Nguyen N.T.T."/>
            <person name="Holtappels D."/>
            <person name="Doan T.T.K."/>
            <person name="Pham H.K.N."/>
            <person name="Wagemans J."/>
        </authorList>
    </citation>
    <scope>NUCLEOTIDE SEQUENCE</scope>
</reference>
<dbReference type="Proteomes" id="UP000671943">
    <property type="component" value="Segment"/>
</dbReference>
<accession>A0A868BZ30</accession>
<evidence type="ECO:0000313" key="3">
    <source>
        <dbReference type="Proteomes" id="UP000671943"/>
    </source>
</evidence>
<protein>
    <submittedName>
        <fullName evidence="2">Internal virion protein</fullName>
    </submittedName>
</protein>
<organism evidence="2 3">
    <name type="scientific">Xanthomonas phage Xaa_vB_phi31</name>
    <dbReference type="NCBI Taxonomy" id="2776752"/>
    <lineage>
        <taxon>Viruses</taxon>
        <taxon>Duplodnaviria</taxon>
        <taxon>Heunggongvirae</taxon>
        <taxon>Uroviricota</taxon>
        <taxon>Caudoviricetes</taxon>
        <taxon>Autographivirales</taxon>
        <taxon>Autonotataviridae</taxon>
        <taxon>Gujervirinae</taxon>
        <taxon>Pazvirus</taxon>
        <taxon>Pazvirus 31</taxon>
    </lineage>
</organism>